<dbReference type="InterPro" id="IPR008966">
    <property type="entry name" value="Adhesion_dom_sf"/>
</dbReference>
<evidence type="ECO:0000313" key="7">
    <source>
        <dbReference type="Proteomes" id="UP000270487"/>
    </source>
</evidence>
<dbReference type="GO" id="GO:0009289">
    <property type="term" value="C:pilus"/>
    <property type="evidence" value="ECO:0007669"/>
    <property type="project" value="InterPro"/>
</dbReference>
<keyword evidence="4" id="KW-0281">Fimbrium</keyword>
<proteinExistence type="inferred from homology"/>
<evidence type="ECO:0000313" key="6">
    <source>
        <dbReference type="EMBL" id="VEI64185.1"/>
    </source>
</evidence>
<reference evidence="6 7" key="1">
    <citation type="submission" date="2018-12" db="EMBL/GenBank/DDBJ databases">
        <authorList>
            <consortium name="Pathogen Informatics"/>
        </authorList>
    </citation>
    <scope>NUCLEOTIDE SEQUENCE [LARGE SCALE GENOMIC DNA]</scope>
    <source>
        <strain evidence="6 7">NCTC13193</strain>
    </source>
</reference>
<dbReference type="Proteomes" id="UP000270487">
    <property type="component" value="Chromosome"/>
</dbReference>
<feature type="domain" description="Fimbrial-type adhesion" evidence="5">
    <location>
        <begin position="48"/>
        <end position="191"/>
    </location>
</feature>
<dbReference type="PANTHER" id="PTHR33420">
    <property type="entry name" value="FIMBRIAL SUBUNIT ELFA-RELATED"/>
    <property type="match status" value="1"/>
</dbReference>
<dbReference type="Pfam" id="PF00419">
    <property type="entry name" value="Fimbrial"/>
    <property type="match status" value="1"/>
</dbReference>
<dbReference type="AlphaFoldDB" id="A0A448S904"/>
<evidence type="ECO:0000256" key="1">
    <source>
        <dbReference type="ARBA" id="ARBA00004561"/>
    </source>
</evidence>
<comment type="similarity">
    <text evidence="2">Belongs to the fimbrial protein family.</text>
</comment>
<dbReference type="Gene3D" id="2.60.40.1090">
    <property type="entry name" value="Fimbrial-type adhesion domain"/>
    <property type="match status" value="1"/>
</dbReference>
<gene>
    <name evidence="6" type="primary">papH_6</name>
    <name evidence="6" type="ORF">NCTC13193_01030</name>
</gene>
<dbReference type="RefSeq" id="WP_024484124.1">
    <property type="nucleotide sequence ID" value="NZ_CAMISI010000001.1"/>
</dbReference>
<dbReference type="GeneID" id="30321063"/>
<name>A0A448S904_SERFO</name>
<dbReference type="GO" id="GO:0043709">
    <property type="term" value="P:cell adhesion involved in single-species biofilm formation"/>
    <property type="evidence" value="ECO:0007669"/>
    <property type="project" value="TreeGrafter"/>
</dbReference>
<dbReference type="PANTHER" id="PTHR33420:SF12">
    <property type="entry name" value="FIMBRIN-LIKE PROTEIN FIMI-RELATED"/>
    <property type="match status" value="1"/>
</dbReference>
<dbReference type="EMBL" id="LR134492">
    <property type="protein sequence ID" value="VEI64185.1"/>
    <property type="molecule type" value="Genomic_DNA"/>
</dbReference>
<dbReference type="InterPro" id="IPR050263">
    <property type="entry name" value="Bact_Fimbrial_Adh_Pro"/>
</dbReference>
<keyword evidence="3" id="KW-0732">Signal</keyword>
<dbReference type="SUPFAM" id="SSF49401">
    <property type="entry name" value="Bacterial adhesins"/>
    <property type="match status" value="1"/>
</dbReference>
<evidence type="ECO:0000256" key="3">
    <source>
        <dbReference type="ARBA" id="ARBA00022729"/>
    </source>
</evidence>
<evidence type="ECO:0000259" key="5">
    <source>
        <dbReference type="Pfam" id="PF00419"/>
    </source>
</evidence>
<protein>
    <submittedName>
        <fullName evidence="6">PAP fimbrial minor pilin protein</fullName>
    </submittedName>
</protein>
<comment type="subcellular location">
    <subcellularLocation>
        <location evidence="1">Fimbrium</location>
    </subcellularLocation>
</comment>
<evidence type="ECO:0000256" key="2">
    <source>
        <dbReference type="ARBA" id="ARBA00006671"/>
    </source>
</evidence>
<dbReference type="InterPro" id="IPR000259">
    <property type="entry name" value="Adhesion_dom_fimbrial"/>
</dbReference>
<accession>A0A448S904</accession>
<sequence>MFILKVMVSKGINSVNKMEYIVASCLLSALFCVTATADTFLGRGRVVMEGSIIETACAIEMSSREQVIEMITVPASQIAHDGQGIAKPFVIRLINCTLPRFDPTMPDWQAFRVTFDGLKDGALLGIEGEARGVGLQIKDQSGNIALPGVAMPLAELSSGDKLLQYTVNLLPNHQILRAGEYRSTVRFKMDYY</sequence>
<evidence type="ECO:0000256" key="4">
    <source>
        <dbReference type="ARBA" id="ARBA00023263"/>
    </source>
</evidence>
<organism evidence="6 7">
    <name type="scientific">Serratia fonticola</name>
    <dbReference type="NCBI Taxonomy" id="47917"/>
    <lineage>
        <taxon>Bacteria</taxon>
        <taxon>Pseudomonadati</taxon>
        <taxon>Pseudomonadota</taxon>
        <taxon>Gammaproteobacteria</taxon>
        <taxon>Enterobacterales</taxon>
        <taxon>Yersiniaceae</taxon>
        <taxon>Serratia</taxon>
    </lineage>
</organism>
<dbReference type="InterPro" id="IPR036937">
    <property type="entry name" value="Adhesion_dom_fimbrial_sf"/>
</dbReference>